<evidence type="ECO:0000313" key="1">
    <source>
        <dbReference type="EMBL" id="VFK23000.1"/>
    </source>
</evidence>
<organism evidence="1">
    <name type="scientific">Candidatus Kentrum sp. LPFa</name>
    <dbReference type="NCBI Taxonomy" id="2126335"/>
    <lineage>
        <taxon>Bacteria</taxon>
        <taxon>Pseudomonadati</taxon>
        <taxon>Pseudomonadota</taxon>
        <taxon>Gammaproteobacteria</taxon>
        <taxon>Candidatus Kentrum</taxon>
    </lineage>
</organism>
<name>A0A450X137_9GAMM</name>
<dbReference type="AlphaFoldDB" id="A0A450X137"/>
<dbReference type="EMBL" id="CAADFM010000365">
    <property type="protein sequence ID" value="VFK23000.1"/>
    <property type="molecule type" value="Genomic_DNA"/>
</dbReference>
<accession>A0A450X137</accession>
<gene>
    <name evidence="1" type="ORF">BECKLPF1236A_GA0070988_103651</name>
    <name evidence="2" type="ORF">BECKLPF1236C_GA0070990_103931</name>
</gene>
<protein>
    <submittedName>
        <fullName evidence="1">Uncharacterized protein</fullName>
    </submittedName>
</protein>
<sequence length="99" mass="11342">MRELGIESKSIARVQTRVPQFNLELRMKRSIRMMMSTFYATLLYCAWVSPAASDKLELTTEQILTDVGHGSYYYDVSETKPASIGIIPKWAFPIDNPCY</sequence>
<proteinExistence type="predicted"/>
<dbReference type="EMBL" id="CAADFP010000393">
    <property type="protein sequence ID" value="VFK35565.1"/>
    <property type="molecule type" value="Genomic_DNA"/>
</dbReference>
<evidence type="ECO:0000313" key="2">
    <source>
        <dbReference type="EMBL" id="VFK35565.1"/>
    </source>
</evidence>
<reference evidence="1" key="1">
    <citation type="submission" date="2019-02" db="EMBL/GenBank/DDBJ databases">
        <authorList>
            <person name="Gruber-Vodicka R. H."/>
            <person name="Seah K. B. B."/>
        </authorList>
    </citation>
    <scope>NUCLEOTIDE SEQUENCE</scope>
    <source>
        <strain evidence="1">BECK_S312</strain>
        <strain evidence="2">BECK_S426</strain>
    </source>
</reference>